<comment type="caution">
    <text evidence="1">The sequence shown here is derived from an EMBL/GenBank/DDBJ whole genome shotgun (WGS) entry which is preliminary data.</text>
</comment>
<reference evidence="1" key="1">
    <citation type="submission" date="2018-11" db="EMBL/GenBank/DDBJ databases">
        <authorList>
            <consortium name="Pathogen Informatics"/>
        </authorList>
    </citation>
    <scope>NUCLEOTIDE SEQUENCE</scope>
</reference>
<feature type="non-terminal residue" evidence="1">
    <location>
        <position position="1"/>
    </location>
</feature>
<keyword evidence="2" id="KW-1185">Reference proteome</keyword>
<accession>A0A448WG93</accession>
<name>A0A448WG93_9PLAT</name>
<protein>
    <submittedName>
        <fullName evidence="1">Uncharacterized protein</fullName>
    </submittedName>
</protein>
<sequence length="103" mass="10985">SEGGCGVQDEAELVLRVPHSQPEFGGARGLCAREQEEATCVLGMKADYSLVAAVAGRLAGDVGDAQLVVERVNTHRHRDLASGQHSRIDNSVRLNSTGIRFSK</sequence>
<dbReference type="Proteomes" id="UP000784294">
    <property type="component" value="Unassembled WGS sequence"/>
</dbReference>
<dbReference type="EMBL" id="CAAALY010010663">
    <property type="protein sequence ID" value="VEL11036.1"/>
    <property type="molecule type" value="Genomic_DNA"/>
</dbReference>
<evidence type="ECO:0000313" key="1">
    <source>
        <dbReference type="EMBL" id="VEL11036.1"/>
    </source>
</evidence>
<dbReference type="AlphaFoldDB" id="A0A448WG93"/>
<evidence type="ECO:0000313" key="2">
    <source>
        <dbReference type="Proteomes" id="UP000784294"/>
    </source>
</evidence>
<proteinExistence type="predicted"/>
<organism evidence="1 2">
    <name type="scientific">Protopolystoma xenopodis</name>
    <dbReference type="NCBI Taxonomy" id="117903"/>
    <lineage>
        <taxon>Eukaryota</taxon>
        <taxon>Metazoa</taxon>
        <taxon>Spiralia</taxon>
        <taxon>Lophotrochozoa</taxon>
        <taxon>Platyhelminthes</taxon>
        <taxon>Monogenea</taxon>
        <taxon>Polyopisthocotylea</taxon>
        <taxon>Polystomatidea</taxon>
        <taxon>Polystomatidae</taxon>
        <taxon>Protopolystoma</taxon>
    </lineage>
</organism>
<gene>
    <name evidence="1" type="ORF">PXEA_LOCUS4476</name>
</gene>